<feature type="transmembrane region" description="Helical" evidence="2">
    <location>
        <begin position="390"/>
        <end position="408"/>
    </location>
</feature>
<feature type="transmembrane region" description="Helical" evidence="2">
    <location>
        <begin position="169"/>
        <end position="186"/>
    </location>
</feature>
<dbReference type="EMBL" id="BOOR01000062">
    <property type="protein sequence ID" value="GII58269.1"/>
    <property type="molecule type" value="Genomic_DNA"/>
</dbReference>
<evidence type="ECO:0000313" key="3">
    <source>
        <dbReference type="EMBL" id="GII58269.1"/>
    </source>
</evidence>
<feature type="transmembrane region" description="Helical" evidence="2">
    <location>
        <begin position="476"/>
        <end position="500"/>
    </location>
</feature>
<keyword evidence="2" id="KW-0812">Transmembrane</keyword>
<dbReference type="Gene3D" id="3.40.50.1820">
    <property type="entry name" value="alpha/beta hydrolase"/>
    <property type="match status" value="1"/>
</dbReference>
<feature type="transmembrane region" description="Helical" evidence="2">
    <location>
        <begin position="573"/>
        <end position="591"/>
    </location>
</feature>
<dbReference type="AlphaFoldDB" id="A0A8J3XZY4"/>
<feature type="compositionally biased region" description="Basic and acidic residues" evidence="1">
    <location>
        <begin position="858"/>
        <end position="873"/>
    </location>
</feature>
<reference evidence="3" key="1">
    <citation type="submission" date="2021-01" db="EMBL/GenBank/DDBJ databases">
        <title>Whole genome shotgun sequence of Planotetraspora thailandica NBRC 104271.</title>
        <authorList>
            <person name="Komaki H."/>
            <person name="Tamura T."/>
        </authorList>
    </citation>
    <scope>NUCLEOTIDE SEQUENCE</scope>
    <source>
        <strain evidence="3">NBRC 104271</strain>
    </source>
</reference>
<accession>A0A8J3XZY4</accession>
<feature type="transmembrane region" description="Helical" evidence="2">
    <location>
        <begin position="115"/>
        <end position="134"/>
    </location>
</feature>
<keyword evidence="2" id="KW-1133">Transmembrane helix</keyword>
<proteinExistence type="predicted"/>
<organism evidence="3 4">
    <name type="scientific">Planotetraspora thailandica</name>
    <dbReference type="NCBI Taxonomy" id="487172"/>
    <lineage>
        <taxon>Bacteria</taxon>
        <taxon>Bacillati</taxon>
        <taxon>Actinomycetota</taxon>
        <taxon>Actinomycetes</taxon>
        <taxon>Streptosporangiales</taxon>
        <taxon>Streptosporangiaceae</taxon>
        <taxon>Planotetraspora</taxon>
    </lineage>
</organism>
<protein>
    <submittedName>
        <fullName evidence="3">Uncharacterized protein</fullName>
    </submittedName>
</protein>
<feature type="transmembrane region" description="Helical" evidence="2">
    <location>
        <begin position="340"/>
        <end position="359"/>
    </location>
</feature>
<feature type="transmembrane region" description="Helical" evidence="2">
    <location>
        <begin position="420"/>
        <end position="443"/>
    </location>
</feature>
<sequence length="873" mass="92837">MADRISTTGLVPPEPPVDGVTEIRLHGVGGATPQSLLGDHPLQQTGGDAIAGFYRRPDAGGRHIEAYSWGGLTSRSGTRVLWLLLLPFLLANLAGWMLPPGLLRRRRTFALYRAAIRWAALGVTLNAVLFLTWIPVDYLAYQCGADSTCTDAWPLQIFHAVQAHPGRRILIAAAVPLLAIATMLLLTRRTLSRYESVRPPVKAGEHPEPEPERSSAALVTGLAHPGFWDGRRAAVRLGTAHLAAAVAMVAALIAHTVRSTVNAELVPVAPVALALSGLVLAGVAVVLVAETRRPWPEKLAAVALGLAVAALALAAVFAWAQPPAASPGGELPGMGQAVNLTNGLVSTSLALVLLTVLAGTAVRAGGWLLITSIVGVTLLALGFMTLAGFSGARLVAVLALAAALGVAGRVARRTSDGFRWAAPFVVMALAVGVLNIFMLGLLIRVADIVGEIHYPGMPVLETTEPVITLFPIIRSFAPYLVVLPAAVVLAFAIWQGVLLWRAARPANAERIRQEYLARESDDDPPFDGPPAWVASAVSDSAVADPEPRDLLRVRSWARTVALWQRVARAPLDLDLLFTGMVVTGVFLVVSLEADDGMVAGVHSWMIGLGTTIATALPLFGIALLRAGWNDLGRRKVIGVLWDVGTFWPRSYHPFAPPSYAERAVPDLQRRIWWLHDNGGQVLLTAHSQGSVVAAAALAQAGRRDPADQVSLVTLGSPLHKLYNWGFPAYFNQEVLSRLRVVRWVNLYYATDYVGGPVTAGPVCADVELPDPPTSRFRYGEPPPQVGSHTGYWDDPALWSAVDQVAASLAEGSADGAAITAGQLPQVRHELGRPVDGEVASEQPEIDAERGDVVGSGVEETRGVVDGLHRPDGR</sequence>
<feature type="transmembrane region" description="Helical" evidence="2">
    <location>
        <begin position="603"/>
        <end position="624"/>
    </location>
</feature>
<feature type="region of interest" description="Disordered" evidence="1">
    <location>
        <begin position="835"/>
        <end position="873"/>
    </location>
</feature>
<feature type="transmembrane region" description="Helical" evidence="2">
    <location>
        <begin position="265"/>
        <end position="287"/>
    </location>
</feature>
<feature type="transmembrane region" description="Helical" evidence="2">
    <location>
        <begin position="80"/>
        <end position="103"/>
    </location>
</feature>
<evidence type="ECO:0000256" key="1">
    <source>
        <dbReference type="SAM" id="MobiDB-lite"/>
    </source>
</evidence>
<name>A0A8J3XZY4_9ACTN</name>
<feature type="transmembrane region" description="Helical" evidence="2">
    <location>
        <begin position="233"/>
        <end position="253"/>
    </location>
</feature>
<dbReference type="Proteomes" id="UP000605992">
    <property type="component" value="Unassembled WGS sequence"/>
</dbReference>
<feature type="transmembrane region" description="Helical" evidence="2">
    <location>
        <begin position="366"/>
        <end position="384"/>
    </location>
</feature>
<evidence type="ECO:0000313" key="4">
    <source>
        <dbReference type="Proteomes" id="UP000605992"/>
    </source>
</evidence>
<evidence type="ECO:0000256" key="2">
    <source>
        <dbReference type="SAM" id="Phobius"/>
    </source>
</evidence>
<keyword evidence="4" id="KW-1185">Reference proteome</keyword>
<comment type="caution">
    <text evidence="3">The sequence shown here is derived from an EMBL/GenBank/DDBJ whole genome shotgun (WGS) entry which is preliminary data.</text>
</comment>
<dbReference type="SUPFAM" id="SSF53474">
    <property type="entry name" value="alpha/beta-Hydrolases"/>
    <property type="match status" value="1"/>
</dbReference>
<dbReference type="InterPro" id="IPR029058">
    <property type="entry name" value="AB_hydrolase_fold"/>
</dbReference>
<feature type="transmembrane region" description="Helical" evidence="2">
    <location>
        <begin position="299"/>
        <end position="320"/>
    </location>
</feature>
<keyword evidence="2" id="KW-0472">Membrane</keyword>
<gene>
    <name evidence="3" type="ORF">Pth03_66580</name>
</gene>